<comment type="pathway">
    <text evidence="2">Amino-acid biosynthesis; L-methionine biosynthesis via salvage pathway; L-methionine from S-methyl-5-thio-alpha-D-ribose 1-phosphate: step 1/6.</text>
</comment>
<dbReference type="UniPathway" id="UPA00904">
    <property type="reaction ID" value="UER00874"/>
</dbReference>
<dbReference type="Pfam" id="PF01008">
    <property type="entry name" value="IF-2B"/>
    <property type="match status" value="1"/>
</dbReference>
<keyword evidence="1 2" id="KW-0413">Isomerase</keyword>
<evidence type="ECO:0000256" key="1">
    <source>
        <dbReference type="ARBA" id="ARBA00023235"/>
    </source>
</evidence>
<dbReference type="GO" id="GO:0046523">
    <property type="term" value="F:S-methyl-5-thioribose-1-phosphate isomerase activity"/>
    <property type="evidence" value="ECO:0007669"/>
    <property type="project" value="UniProtKB-UniRule"/>
</dbReference>
<comment type="function">
    <text evidence="2">Catalyzes the interconversion of methylthioribose-1-phosphate (MTR-1-P) into methylthioribulose-1-phosphate (MTRu-1-P).</text>
</comment>
<dbReference type="OrthoDB" id="9803436at2"/>
<dbReference type="HAMAP" id="MF_01678">
    <property type="entry name" value="Salvage_MtnA"/>
    <property type="match status" value="1"/>
</dbReference>
<gene>
    <name evidence="2 3" type="primary">mtnA</name>
    <name evidence="3" type="ORF">AU468_01565</name>
</gene>
<name>A0A2S4K0W5_9SPIO</name>
<dbReference type="NCBIfam" id="TIGR00524">
    <property type="entry name" value="eIF-2B_rel"/>
    <property type="match status" value="1"/>
</dbReference>
<dbReference type="PANTHER" id="PTHR43475:SF1">
    <property type="entry name" value="METHYLTHIORIBOSE-1-PHOSPHATE ISOMERASE"/>
    <property type="match status" value="1"/>
</dbReference>
<dbReference type="FunFam" id="3.40.50.10470:FF:000006">
    <property type="entry name" value="Methylthioribose-1-phosphate isomerase"/>
    <property type="match status" value="1"/>
</dbReference>
<dbReference type="AlphaFoldDB" id="A0A2S4K0W5"/>
<comment type="similarity">
    <text evidence="2">Belongs to the EIF-2B alpha/beta/delta subunits family. MtnA subfamily.</text>
</comment>
<dbReference type="NCBIfam" id="NF004326">
    <property type="entry name" value="PRK05720.1"/>
    <property type="match status" value="1"/>
</dbReference>
<keyword evidence="2" id="KW-0028">Amino-acid biosynthesis</keyword>
<dbReference type="GO" id="GO:0019509">
    <property type="term" value="P:L-methionine salvage from methylthioadenosine"/>
    <property type="evidence" value="ECO:0007669"/>
    <property type="project" value="UniProtKB-UniRule"/>
</dbReference>
<sequence length="352" mass="38251">MNQGKAEGVKSITWRDERLFFLDQTLLPGEVKIEEQRSVEQVWDAIKQLKVRGAPAIGVAGAYGLVVAMRGKISLDRGDFIQELEKQAEYLDSSRPTAVNLHWALTRVVDTLKASNARSGDELFNLLKQTAEGIHAEDVELCRSIGEHGVSLIREGMGVLTHCNAGRLATSDYGTATAPMYLAHERGIGFRVYSDESRPLLQGSRLTAWELQQAGVDVTTITDNMAAFVMQQGLVDMVIVGTDRVAANGDVANKIGTLGVAIMAQYFRIPVYVACPASTVDLSTATGAQIVIEEREAEEVTHFGLRRTAPEGIQVRNPAFDITPHELITGIITDRGIITPPFAESLKAAFSG</sequence>
<feature type="binding site" evidence="2">
    <location>
        <position position="202"/>
    </location>
    <ligand>
        <name>substrate</name>
    </ligand>
</feature>
<dbReference type="InterPro" id="IPR000649">
    <property type="entry name" value="IF-2B-related"/>
</dbReference>
<feature type="active site" description="Proton donor" evidence="2">
    <location>
        <position position="243"/>
    </location>
</feature>
<accession>A0A2S4K0W5</accession>
<organism evidence="3 4">
    <name type="scientific">Alkalispirochaeta sphaeroplastigenens</name>
    <dbReference type="NCBI Taxonomy" id="1187066"/>
    <lineage>
        <taxon>Bacteria</taxon>
        <taxon>Pseudomonadati</taxon>
        <taxon>Spirochaetota</taxon>
        <taxon>Spirochaetia</taxon>
        <taxon>Spirochaetales</taxon>
        <taxon>Spirochaetaceae</taxon>
        <taxon>Alkalispirochaeta</taxon>
    </lineage>
</organism>
<dbReference type="InterPro" id="IPR011559">
    <property type="entry name" value="Initiation_fac_2B_a/b/d"/>
</dbReference>
<dbReference type="Gene3D" id="3.40.50.10470">
    <property type="entry name" value="Translation initiation factor eif-2b, domain 2"/>
    <property type="match status" value="1"/>
</dbReference>
<evidence type="ECO:0000313" key="4">
    <source>
        <dbReference type="Proteomes" id="UP000237350"/>
    </source>
</evidence>
<feature type="binding site" evidence="2">
    <location>
        <begin position="52"/>
        <end position="54"/>
    </location>
    <ligand>
        <name>substrate</name>
    </ligand>
</feature>
<evidence type="ECO:0000256" key="2">
    <source>
        <dbReference type="HAMAP-Rule" id="MF_01678"/>
    </source>
</evidence>
<dbReference type="PANTHER" id="PTHR43475">
    <property type="entry name" value="METHYLTHIORIBOSE-1-PHOSPHATE ISOMERASE"/>
    <property type="match status" value="1"/>
</dbReference>
<dbReference type="EMBL" id="LPWH01000003">
    <property type="protein sequence ID" value="POR05401.1"/>
    <property type="molecule type" value="Genomic_DNA"/>
</dbReference>
<feature type="site" description="Transition state stabilizer" evidence="2">
    <location>
        <position position="163"/>
    </location>
</feature>
<dbReference type="FunFam" id="1.20.120.420:FF:000003">
    <property type="entry name" value="Methylthioribose-1-phosphate isomerase"/>
    <property type="match status" value="1"/>
</dbReference>
<dbReference type="Proteomes" id="UP000237350">
    <property type="component" value="Unassembled WGS sequence"/>
</dbReference>
<dbReference type="NCBIfam" id="TIGR00512">
    <property type="entry name" value="salvage_mtnA"/>
    <property type="match status" value="1"/>
</dbReference>
<comment type="catalytic activity">
    <reaction evidence="2">
        <text>5-(methylsulfanyl)-alpha-D-ribose 1-phosphate = 5-(methylsulfanyl)-D-ribulose 1-phosphate</text>
        <dbReference type="Rhea" id="RHEA:19989"/>
        <dbReference type="ChEBI" id="CHEBI:58533"/>
        <dbReference type="ChEBI" id="CHEBI:58548"/>
        <dbReference type="EC" id="5.3.1.23"/>
    </reaction>
</comment>
<dbReference type="EC" id="5.3.1.23" evidence="2"/>
<reference evidence="4" key="1">
    <citation type="submission" date="2015-12" db="EMBL/GenBank/DDBJ databases">
        <authorList>
            <person name="Lodha T.D."/>
            <person name="Chintalapati S."/>
            <person name="Chintalapati V.R."/>
            <person name="Sravanthi T."/>
        </authorList>
    </citation>
    <scope>NUCLEOTIDE SEQUENCE [LARGE SCALE GENOMIC DNA]</scope>
    <source>
        <strain evidence="4">JC133</strain>
    </source>
</reference>
<feature type="binding site" evidence="2">
    <location>
        <begin position="253"/>
        <end position="254"/>
    </location>
    <ligand>
        <name>substrate</name>
    </ligand>
</feature>
<dbReference type="SUPFAM" id="SSF100950">
    <property type="entry name" value="NagB/RpiA/CoA transferase-like"/>
    <property type="match status" value="1"/>
</dbReference>
<feature type="binding site" evidence="2">
    <location>
        <position position="95"/>
    </location>
    <ligand>
        <name>substrate</name>
    </ligand>
</feature>
<dbReference type="InterPro" id="IPR042529">
    <property type="entry name" value="IF_2B-like_C"/>
</dbReference>
<dbReference type="InterPro" id="IPR027363">
    <property type="entry name" value="M1Pi_N"/>
</dbReference>
<proteinExistence type="inferred from homology"/>
<dbReference type="Gene3D" id="1.20.120.420">
    <property type="entry name" value="translation initiation factor eif-2b, domain 1"/>
    <property type="match status" value="1"/>
</dbReference>
<dbReference type="InterPro" id="IPR005251">
    <property type="entry name" value="IF-M1Pi"/>
</dbReference>
<keyword evidence="2" id="KW-0486">Methionine biosynthesis</keyword>
<comment type="caution">
    <text evidence="3">The sequence shown here is derived from an EMBL/GenBank/DDBJ whole genome shotgun (WGS) entry which is preliminary data.</text>
</comment>
<evidence type="ECO:0000313" key="3">
    <source>
        <dbReference type="EMBL" id="POR05401.1"/>
    </source>
</evidence>
<protein>
    <recommendedName>
        <fullName evidence="2">Methylthioribose-1-phosphate isomerase</fullName>
        <shortName evidence="2">M1Pi</shortName>
        <shortName evidence="2">MTR-1-P isomerase</shortName>
        <ecNumber evidence="2">5.3.1.23</ecNumber>
    </recommendedName>
    <alternativeName>
        <fullName evidence="2">S-methyl-5-thioribose-1-phosphate isomerase</fullName>
    </alternativeName>
</protein>
<dbReference type="InterPro" id="IPR037171">
    <property type="entry name" value="NagB/RpiA_transferase-like"/>
</dbReference>
<keyword evidence="4" id="KW-1185">Reference proteome</keyword>